<dbReference type="Proteomes" id="UP000192708">
    <property type="component" value="Unassembled WGS sequence"/>
</dbReference>
<keyword evidence="2" id="KW-1185">Reference proteome</keyword>
<evidence type="ECO:0008006" key="3">
    <source>
        <dbReference type="Google" id="ProtNLM"/>
    </source>
</evidence>
<dbReference type="AlphaFoldDB" id="A0A1W2ADK5"/>
<dbReference type="OrthoDB" id="9129954at2"/>
<evidence type="ECO:0000313" key="1">
    <source>
        <dbReference type="EMBL" id="SMC58736.1"/>
    </source>
</evidence>
<sequence>MTAKNPHSLEISELLSVNLANSPLKEVFTNFELRKKYLVALTQALDLIGFNHFSNDIFIGEMNDKGVICLFTRHASIISRLKNKLPSLLHCFRESGFAVTEIQLKVLPKSDVDNGLSRPEEPKANPQPLSAAQVQSWEMLLRNTDPESPTYQAIQLLIANAKKRA</sequence>
<accession>A0A1W2ADK5</accession>
<reference evidence="1 2" key="1">
    <citation type="submission" date="2017-04" db="EMBL/GenBank/DDBJ databases">
        <authorList>
            <person name="Afonso C.L."/>
            <person name="Miller P.J."/>
            <person name="Scott M.A."/>
            <person name="Spackman E."/>
            <person name="Goraichik I."/>
            <person name="Dimitrov K.M."/>
            <person name="Suarez D.L."/>
            <person name="Swayne D.E."/>
        </authorList>
    </citation>
    <scope>NUCLEOTIDE SEQUENCE [LARGE SCALE GENOMIC DNA]</scope>
    <source>
        <strain evidence="1 2">VK13</strain>
    </source>
</reference>
<evidence type="ECO:0000313" key="2">
    <source>
        <dbReference type="Proteomes" id="UP000192708"/>
    </source>
</evidence>
<name>A0A1W2ADK5_9BURK</name>
<proteinExistence type="predicted"/>
<organism evidence="1 2">
    <name type="scientific">Polynucleobacter kasalickyi</name>
    <dbReference type="NCBI Taxonomy" id="1938817"/>
    <lineage>
        <taxon>Bacteria</taxon>
        <taxon>Pseudomonadati</taxon>
        <taxon>Pseudomonadota</taxon>
        <taxon>Betaproteobacteria</taxon>
        <taxon>Burkholderiales</taxon>
        <taxon>Burkholderiaceae</taxon>
        <taxon>Polynucleobacter</taxon>
    </lineage>
</organism>
<gene>
    <name evidence="1" type="ORF">SAMN06296008_10889</name>
</gene>
<protein>
    <recommendedName>
        <fullName evidence="3">DUF721 domain-containing protein</fullName>
    </recommendedName>
</protein>
<dbReference type="EMBL" id="FWXJ01000008">
    <property type="protein sequence ID" value="SMC58736.1"/>
    <property type="molecule type" value="Genomic_DNA"/>
</dbReference>
<dbReference type="RefSeq" id="WP_084283736.1">
    <property type="nucleotide sequence ID" value="NZ_FWXJ01000008.1"/>
</dbReference>